<name>A0ABD2TVX8_9SOLN</name>
<comment type="caution">
    <text evidence="1">The sequence shown here is derived from an EMBL/GenBank/DDBJ whole genome shotgun (WGS) entry which is preliminary data.</text>
</comment>
<dbReference type="EMBL" id="JBJKTR010000009">
    <property type="protein sequence ID" value="KAL3359545.1"/>
    <property type="molecule type" value="Genomic_DNA"/>
</dbReference>
<protein>
    <submittedName>
        <fullName evidence="1">Uncharacterized protein</fullName>
    </submittedName>
</protein>
<dbReference type="Proteomes" id="UP001627284">
    <property type="component" value="Unassembled WGS sequence"/>
</dbReference>
<dbReference type="EMBL" id="JBJKTR010000009">
    <property type="protein sequence ID" value="KAL3359546.1"/>
    <property type="molecule type" value="Genomic_DNA"/>
</dbReference>
<reference evidence="1 2" key="1">
    <citation type="submission" date="2024-05" db="EMBL/GenBank/DDBJ databases">
        <title>De novo assembly of an allotetraploid wild potato.</title>
        <authorList>
            <person name="Hosaka A.J."/>
        </authorList>
    </citation>
    <scope>NUCLEOTIDE SEQUENCE [LARGE SCALE GENOMIC DNA]</scope>
    <source>
        <tissue evidence="1">Young leaves</tissue>
    </source>
</reference>
<sequence length="104" mass="11999">MKNHTSDIDECLNQLQGCNFTRDQYSQMLQMLKQNQGYGHKVEDACQTHEVQANTACKPLLVFENNEVWIIDTWASNHMVSKIGMLTSESVVKVKDPKHILTYR</sequence>
<organism evidence="1 2">
    <name type="scientific">Solanum stoloniferum</name>
    <dbReference type="NCBI Taxonomy" id="62892"/>
    <lineage>
        <taxon>Eukaryota</taxon>
        <taxon>Viridiplantae</taxon>
        <taxon>Streptophyta</taxon>
        <taxon>Embryophyta</taxon>
        <taxon>Tracheophyta</taxon>
        <taxon>Spermatophyta</taxon>
        <taxon>Magnoliopsida</taxon>
        <taxon>eudicotyledons</taxon>
        <taxon>Gunneridae</taxon>
        <taxon>Pentapetalae</taxon>
        <taxon>asterids</taxon>
        <taxon>lamiids</taxon>
        <taxon>Solanales</taxon>
        <taxon>Solanaceae</taxon>
        <taxon>Solanoideae</taxon>
        <taxon>Solaneae</taxon>
        <taxon>Solanum</taxon>
    </lineage>
</organism>
<evidence type="ECO:0000313" key="2">
    <source>
        <dbReference type="Proteomes" id="UP001627284"/>
    </source>
</evidence>
<accession>A0ABD2TVX8</accession>
<keyword evidence="2" id="KW-1185">Reference proteome</keyword>
<proteinExistence type="predicted"/>
<evidence type="ECO:0000313" key="1">
    <source>
        <dbReference type="EMBL" id="KAL3359546.1"/>
    </source>
</evidence>
<dbReference type="AlphaFoldDB" id="A0ABD2TVX8"/>
<gene>
    <name evidence="1" type="ORF">AABB24_016213</name>
</gene>